<dbReference type="GO" id="GO:0003700">
    <property type="term" value="F:DNA-binding transcription factor activity"/>
    <property type="evidence" value="ECO:0007669"/>
    <property type="project" value="InterPro"/>
</dbReference>
<evidence type="ECO:0000313" key="5">
    <source>
        <dbReference type="EMBL" id="VDS06218.1"/>
    </source>
</evidence>
<dbReference type="CDD" id="cd07377">
    <property type="entry name" value="WHTH_GntR"/>
    <property type="match status" value="1"/>
</dbReference>
<dbReference type="SMART" id="SM00866">
    <property type="entry name" value="UTRA"/>
    <property type="match status" value="1"/>
</dbReference>
<dbReference type="InterPro" id="IPR036390">
    <property type="entry name" value="WH_DNA-bd_sf"/>
</dbReference>
<dbReference type="Pfam" id="PF07702">
    <property type="entry name" value="UTRA"/>
    <property type="match status" value="1"/>
</dbReference>
<name>A0A3S4GM57_9HYPH</name>
<dbReference type="GO" id="GO:0003677">
    <property type="term" value="F:DNA binding"/>
    <property type="evidence" value="ECO:0007669"/>
    <property type="project" value="UniProtKB-KW"/>
</dbReference>
<keyword evidence="1" id="KW-0805">Transcription regulation</keyword>
<dbReference type="PRINTS" id="PR00035">
    <property type="entry name" value="HTHGNTR"/>
</dbReference>
<dbReference type="OrthoDB" id="9800645at2"/>
<dbReference type="SUPFAM" id="SSF64288">
    <property type="entry name" value="Chorismate lyase-like"/>
    <property type="match status" value="1"/>
</dbReference>
<protein>
    <submittedName>
        <fullName evidence="5">Putative transcriptional regulator PhnF</fullName>
    </submittedName>
</protein>
<dbReference type="InterPro" id="IPR050679">
    <property type="entry name" value="Bact_HTH_transcr_reg"/>
</dbReference>
<dbReference type="InterPro" id="IPR012702">
    <property type="entry name" value="CP_lyase_PhnF"/>
</dbReference>
<keyword evidence="2" id="KW-0238">DNA-binding</keyword>
<keyword evidence="3" id="KW-0804">Transcription</keyword>
<dbReference type="Pfam" id="PF00392">
    <property type="entry name" value="GntR"/>
    <property type="match status" value="1"/>
</dbReference>
<evidence type="ECO:0000256" key="3">
    <source>
        <dbReference type="ARBA" id="ARBA00023163"/>
    </source>
</evidence>
<sequence length="242" mass="26479">MSMHRPGTSLWQGIADSVAQEIETGIMPAGAQLPTELQLAERFAVNRHTIRRAIASLQDRGLVRIEQGRGTFVQEDIVDYPLSARTRFSEIVARQAKTPSGTLIRTATIPADSAMAEALAVEPGSPVALIESLGMADGQPISLGAHHFSLLRFPTLFEVHTATGRITQMLERLGVADYQRKSTSITARLPDAHEMHHLRLARMTPVLCLDAINVDLAGRPVEYGVTRFSANRVQVQIDTLPE</sequence>
<accession>A0A3S4GM57</accession>
<dbReference type="PANTHER" id="PTHR44846:SF1">
    <property type="entry name" value="MANNOSYL-D-GLYCERATE TRANSPORT_METABOLISM SYSTEM REPRESSOR MNGR-RELATED"/>
    <property type="match status" value="1"/>
</dbReference>
<dbReference type="InterPro" id="IPR000524">
    <property type="entry name" value="Tscrpt_reg_HTH_GntR"/>
</dbReference>
<reference evidence="5 6" key="1">
    <citation type="submission" date="2018-12" db="EMBL/GenBank/DDBJ databases">
        <authorList>
            <person name="Criscuolo A."/>
        </authorList>
    </citation>
    <scope>NUCLEOTIDE SEQUENCE [LARGE SCALE GENOMIC DNA]</scope>
    <source>
        <strain evidence="5">ACIP1116281</strain>
    </source>
</reference>
<feature type="domain" description="HTH gntR-type" evidence="4">
    <location>
        <begin position="8"/>
        <end position="76"/>
    </location>
</feature>
<dbReference type="NCBIfam" id="TIGR02325">
    <property type="entry name" value="C_P_lyase_phnF"/>
    <property type="match status" value="1"/>
</dbReference>
<proteinExistence type="predicted"/>
<evidence type="ECO:0000259" key="4">
    <source>
        <dbReference type="PROSITE" id="PS50949"/>
    </source>
</evidence>
<dbReference type="EMBL" id="UZWD01000040">
    <property type="protein sequence ID" value="VDS06218.1"/>
    <property type="molecule type" value="Genomic_DNA"/>
</dbReference>
<dbReference type="PROSITE" id="PS50949">
    <property type="entry name" value="HTH_GNTR"/>
    <property type="match status" value="1"/>
</dbReference>
<dbReference type="InterPro" id="IPR011663">
    <property type="entry name" value="UTRA"/>
</dbReference>
<evidence type="ECO:0000313" key="6">
    <source>
        <dbReference type="Proteomes" id="UP000268844"/>
    </source>
</evidence>
<keyword evidence="6" id="KW-1185">Reference proteome</keyword>
<gene>
    <name evidence="5" type="primary">phnF</name>
    <name evidence="5" type="ORF">DEVEQU_03373</name>
</gene>
<dbReference type="Proteomes" id="UP000268844">
    <property type="component" value="Unassembled WGS sequence"/>
</dbReference>
<dbReference type="RefSeq" id="WP_126151745.1">
    <property type="nucleotide sequence ID" value="NZ_JBHTMH010000001.1"/>
</dbReference>
<dbReference type="SMART" id="SM00345">
    <property type="entry name" value="HTH_GNTR"/>
    <property type="match status" value="1"/>
</dbReference>
<dbReference type="Gene3D" id="3.40.1410.10">
    <property type="entry name" value="Chorismate lyase-like"/>
    <property type="match status" value="1"/>
</dbReference>
<dbReference type="GO" id="GO:0045892">
    <property type="term" value="P:negative regulation of DNA-templated transcription"/>
    <property type="evidence" value="ECO:0007669"/>
    <property type="project" value="TreeGrafter"/>
</dbReference>
<dbReference type="SUPFAM" id="SSF46785">
    <property type="entry name" value="Winged helix' DNA-binding domain"/>
    <property type="match status" value="1"/>
</dbReference>
<dbReference type="InterPro" id="IPR036388">
    <property type="entry name" value="WH-like_DNA-bd_sf"/>
</dbReference>
<organism evidence="5 6">
    <name type="scientific">Devosia equisanguinis</name>
    <dbReference type="NCBI Taxonomy" id="2490941"/>
    <lineage>
        <taxon>Bacteria</taxon>
        <taxon>Pseudomonadati</taxon>
        <taxon>Pseudomonadota</taxon>
        <taxon>Alphaproteobacteria</taxon>
        <taxon>Hyphomicrobiales</taxon>
        <taxon>Devosiaceae</taxon>
        <taxon>Devosia</taxon>
    </lineage>
</organism>
<dbReference type="AlphaFoldDB" id="A0A3S4GM57"/>
<evidence type="ECO:0000256" key="2">
    <source>
        <dbReference type="ARBA" id="ARBA00023125"/>
    </source>
</evidence>
<dbReference type="Gene3D" id="1.10.10.10">
    <property type="entry name" value="Winged helix-like DNA-binding domain superfamily/Winged helix DNA-binding domain"/>
    <property type="match status" value="1"/>
</dbReference>
<dbReference type="PANTHER" id="PTHR44846">
    <property type="entry name" value="MANNOSYL-D-GLYCERATE TRANSPORT/METABOLISM SYSTEM REPRESSOR MNGR-RELATED"/>
    <property type="match status" value="1"/>
</dbReference>
<evidence type="ECO:0000256" key="1">
    <source>
        <dbReference type="ARBA" id="ARBA00023015"/>
    </source>
</evidence>
<dbReference type="InterPro" id="IPR028978">
    <property type="entry name" value="Chorismate_lyase_/UTRA_dom_sf"/>
</dbReference>